<dbReference type="SUPFAM" id="SSF46579">
    <property type="entry name" value="Prefoldin"/>
    <property type="match status" value="1"/>
</dbReference>
<dbReference type="GO" id="GO:0019212">
    <property type="term" value="F:phosphatase inhibitor activity"/>
    <property type="evidence" value="ECO:0007669"/>
    <property type="project" value="TreeGrafter"/>
</dbReference>
<dbReference type="Proteomes" id="UP001141806">
    <property type="component" value="Unassembled WGS sequence"/>
</dbReference>
<evidence type="ECO:0000256" key="3">
    <source>
        <dbReference type="ARBA" id="ARBA00038295"/>
    </source>
</evidence>
<accession>A0A9Q0L1J2</accession>
<gene>
    <name evidence="5" type="ORF">NE237_031619</name>
</gene>
<organism evidence="5 6">
    <name type="scientific">Protea cynaroides</name>
    <dbReference type="NCBI Taxonomy" id="273540"/>
    <lineage>
        <taxon>Eukaryota</taxon>
        <taxon>Viridiplantae</taxon>
        <taxon>Streptophyta</taxon>
        <taxon>Embryophyta</taxon>
        <taxon>Tracheophyta</taxon>
        <taxon>Spermatophyta</taxon>
        <taxon>Magnoliopsida</taxon>
        <taxon>Proteales</taxon>
        <taxon>Proteaceae</taxon>
        <taxon>Protea</taxon>
    </lineage>
</organism>
<evidence type="ECO:0000256" key="1">
    <source>
        <dbReference type="ARBA" id="ARBA00004123"/>
    </source>
</evidence>
<reference evidence="5" key="1">
    <citation type="journal article" date="2023" name="Plant J.">
        <title>The genome of the king protea, Protea cynaroides.</title>
        <authorList>
            <person name="Chang J."/>
            <person name="Duong T.A."/>
            <person name="Schoeman C."/>
            <person name="Ma X."/>
            <person name="Roodt D."/>
            <person name="Barker N."/>
            <person name="Li Z."/>
            <person name="Van de Peer Y."/>
            <person name="Mizrachi E."/>
        </authorList>
    </citation>
    <scope>NUCLEOTIDE SEQUENCE</scope>
    <source>
        <tissue evidence="5">Young leaves</tissue>
    </source>
</reference>
<feature type="region of interest" description="Disordered" evidence="4">
    <location>
        <begin position="451"/>
        <end position="483"/>
    </location>
</feature>
<dbReference type="PANTHER" id="PTHR15111:SF0">
    <property type="entry name" value="UNCONVENTIONAL PREFOLDIN RPB5 INTERACTOR 1"/>
    <property type="match status" value="1"/>
</dbReference>
<dbReference type="GO" id="GO:0009409">
    <property type="term" value="P:response to cold"/>
    <property type="evidence" value="ECO:0007669"/>
    <property type="project" value="UniProtKB-ARBA"/>
</dbReference>
<dbReference type="GO" id="GO:0006457">
    <property type="term" value="P:protein folding"/>
    <property type="evidence" value="ECO:0007669"/>
    <property type="project" value="UniProtKB-ARBA"/>
</dbReference>
<evidence type="ECO:0000256" key="2">
    <source>
        <dbReference type="ARBA" id="ARBA00023242"/>
    </source>
</evidence>
<dbReference type="GO" id="GO:0003714">
    <property type="term" value="F:transcription corepressor activity"/>
    <property type="evidence" value="ECO:0007669"/>
    <property type="project" value="TreeGrafter"/>
</dbReference>
<dbReference type="GO" id="GO:0005634">
    <property type="term" value="C:nucleus"/>
    <property type="evidence" value="ECO:0007669"/>
    <property type="project" value="UniProtKB-SubCell"/>
</dbReference>
<comment type="similarity">
    <text evidence="3">Belongs to the RNA polymerase II subunit 5-mediating protein family.</text>
</comment>
<evidence type="ECO:0000256" key="4">
    <source>
        <dbReference type="SAM" id="MobiDB-lite"/>
    </source>
</evidence>
<keyword evidence="2" id="KW-0539">Nucleus</keyword>
<feature type="compositionally biased region" description="Basic and acidic residues" evidence="4">
    <location>
        <begin position="386"/>
        <end position="402"/>
    </location>
</feature>
<dbReference type="Pfam" id="PF02996">
    <property type="entry name" value="Prefoldin"/>
    <property type="match status" value="1"/>
</dbReference>
<dbReference type="CDD" id="cd23159">
    <property type="entry name" value="Prefoldin_URI1"/>
    <property type="match status" value="1"/>
</dbReference>
<comment type="subcellular location">
    <subcellularLocation>
        <location evidence="1">Nucleus</location>
    </subcellularLocation>
</comment>
<dbReference type="OrthoDB" id="21413at2759"/>
<dbReference type="InterPro" id="IPR009053">
    <property type="entry name" value="Prefoldin"/>
</dbReference>
<protein>
    <submittedName>
        <fullName evidence="5">Uncharacterized protein</fullName>
    </submittedName>
</protein>
<feature type="region of interest" description="Disordered" evidence="4">
    <location>
        <begin position="365"/>
        <end position="439"/>
    </location>
</feature>
<name>A0A9Q0L1J2_9MAGN</name>
<dbReference type="AlphaFoldDB" id="A0A9Q0L1J2"/>
<feature type="compositionally biased region" description="Polar residues" evidence="4">
    <location>
        <begin position="373"/>
        <end position="385"/>
    </location>
</feature>
<proteinExistence type="inferred from homology"/>
<dbReference type="Gene3D" id="1.10.287.370">
    <property type="match status" value="1"/>
</dbReference>
<sequence length="483" mass="54132">MINYVVLKEQKPKTVRKKRPTPVKYPILLFFALHSYPFFCAQDIELQLSSHFFILHNRRLRRGLLLQVRAIWFWQSLADSTCPLAKVSIDPLHSSDDNSSPQVYALTFSGPTLVIMENRLKGTVVPLASVFPVEEAQKAAKHVQDTIVDRQKELDHLHNFVVDNNNLVNLVRRLPDVLTHDVMVPFGKAAFFSGRLMHTNEFLVLLGEGYYVERTSKQTIEILQRRGKVLLAEIDSLKAMIDDLKTEASFFDATAVEASEGLVEIMEDFTESFSDETSNQSGLLKPVGSSAADNMKGAMEDEEYARVMARFDELEKEELAAESNEEDDEADFTSLMSHDSFDGHLSDEPQLKDSVQQWKDRNTLNITAEKPSPKNSPEQAFVNKSSIEDLKLAGVPKDKPIPVEKPLLSPGSREKVGTANTSKTEVTKDNFTGRASKAGYDSSKAFTGSIVEHTHGLQTDPLDQTTSQPSKPVSRFKMQKVGR</sequence>
<dbReference type="GO" id="GO:0000122">
    <property type="term" value="P:negative regulation of transcription by RNA polymerase II"/>
    <property type="evidence" value="ECO:0007669"/>
    <property type="project" value="TreeGrafter"/>
</dbReference>
<dbReference type="EMBL" id="JAMYWD010000001">
    <property type="protein sequence ID" value="KAJ4980782.1"/>
    <property type="molecule type" value="Genomic_DNA"/>
</dbReference>
<dbReference type="PANTHER" id="PTHR15111">
    <property type="entry name" value="RNA POLYMERASE II SUBUNIT 5-MEDIATING PROTEIN NNX3"/>
    <property type="match status" value="1"/>
</dbReference>
<feature type="compositionally biased region" description="Polar residues" evidence="4">
    <location>
        <begin position="461"/>
        <end position="471"/>
    </location>
</feature>
<comment type="caution">
    <text evidence="5">The sequence shown here is derived from an EMBL/GenBank/DDBJ whole genome shotgun (WGS) entry which is preliminary data.</text>
</comment>
<evidence type="ECO:0000313" key="5">
    <source>
        <dbReference type="EMBL" id="KAJ4980782.1"/>
    </source>
</evidence>
<keyword evidence="6" id="KW-1185">Reference proteome</keyword>
<dbReference type="GO" id="GO:0003682">
    <property type="term" value="F:chromatin binding"/>
    <property type="evidence" value="ECO:0007669"/>
    <property type="project" value="TreeGrafter"/>
</dbReference>
<dbReference type="InterPro" id="IPR004127">
    <property type="entry name" value="Prefoldin_subunit_alpha"/>
</dbReference>
<dbReference type="InterPro" id="IPR052255">
    <property type="entry name" value="RNA_pol_II_subunit5-mediator"/>
</dbReference>
<evidence type="ECO:0000313" key="6">
    <source>
        <dbReference type="Proteomes" id="UP001141806"/>
    </source>
</evidence>